<feature type="compositionally biased region" description="Polar residues" evidence="1">
    <location>
        <begin position="1"/>
        <end position="18"/>
    </location>
</feature>
<keyword evidence="3" id="KW-1185">Reference proteome</keyword>
<proteinExistence type="predicted"/>
<accession>A0A8J6GXN1</accession>
<dbReference type="EMBL" id="JABDTM020029408">
    <property type="protein sequence ID" value="KAH0808015.1"/>
    <property type="molecule type" value="Genomic_DNA"/>
</dbReference>
<reference evidence="2" key="1">
    <citation type="journal article" date="2020" name="J Insects Food Feed">
        <title>The yellow mealworm (Tenebrio molitor) genome: a resource for the emerging insects as food and feed industry.</title>
        <authorList>
            <person name="Eriksson T."/>
            <person name="Andere A."/>
            <person name="Kelstrup H."/>
            <person name="Emery V."/>
            <person name="Picard C."/>
        </authorList>
    </citation>
    <scope>NUCLEOTIDE SEQUENCE</scope>
    <source>
        <strain evidence="2">Stoneville</strain>
        <tissue evidence="2">Whole head</tissue>
    </source>
</reference>
<feature type="region of interest" description="Disordered" evidence="1">
    <location>
        <begin position="1"/>
        <end position="42"/>
    </location>
</feature>
<evidence type="ECO:0000313" key="2">
    <source>
        <dbReference type="EMBL" id="KAH0808015.1"/>
    </source>
</evidence>
<reference evidence="2" key="2">
    <citation type="submission" date="2021-08" db="EMBL/GenBank/DDBJ databases">
        <authorList>
            <person name="Eriksson T."/>
        </authorList>
    </citation>
    <scope>NUCLEOTIDE SEQUENCE</scope>
    <source>
        <strain evidence="2">Stoneville</strain>
        <tissue evidence="2">Whole head</tissue>
    </source>
</reference>
<organism evidence="2 3">
    <name type="scientific">Tenebrio molitor</name>
    <name type="common">Yellow mealworm beetle</name>
    <dbReference type="NCBI Taxonomy" id="7067"/>
    <lineage>
        <taxon>Eukaryota</taxon>
        <taxon>Metazoa</taxon>
        <taxon>Ecdysozoa</taxon>
        <taxon>Arthropoda</taxon>
        <taxon>Hexapoda</taxon>
        <taxon>Insecta</taxon>
        <taxon>Pterygota</taxon>
        <taxon>Neoptera</taxon>
        <taxon>Endopterygota</taxon>
        <taxon>Coleoptera</taxon>
        <taxon>Polyphaga</taxon>
        <taxon>Cucujiformia</taxon>
        <taxon>Tenebrionidae</taxon>
        <taxon>Tenebrio</taxon>
    </lineage>
</organism>
<dbReference type="AlphaFoldDB" id="A0A8J6GXN1"/>
<sequence>MCLSTSGRNYQATSALQEKTNRQEKLNSALPLPTSKLTGSSIVKSTPTLMPYTNEMLEKKKEHGGKEMIHLSFPPEGGRAAEAFQSLFSHTDGKIRDGYGKNGCGRKVALGHSARLNMEKKKTEKYHQWNGNASEEVERLRAKGRWMNVELSKRDKDTDEQGRRERIKESRYKGEDDRLMVSRISEEVLKYLDHAKFDPNASIIAPSSPIWGQIGRLSAFHSSVRKLAFDFRRRRESRTNPSRLWTVSSGWASKNRNKRRIIEQGARISSGSLSAPTALLSPRR</sequence>
<protein>
    <submittedName>
        <fullName evidence="2">Uncharacterized protein</fullName>
    </submittedName>
</protein>
<comment type="caution">
    <text evidence="2">The sequence shown here is derived from an EMBL/GenBank/DDBJ whole genome shotgun (WGS) entry which is preliminary data.</text>
</comment>
<evidence type="ECO:0000313" key="3">
    <source>
        <dbReference type="Proteomes" id="UP000719412"/>
    </source>
</evidence>
<evidence type="ECO:0000256" key="1">
    <source>
        <dbReference type="SAM" id="MobiDB-lite"/>
    </source>
</evidence>
<name>A0A8J6GXN1_TENMO</name>
<dbReference type="Proteomes" id="UP000719412">
    <property type="component" value="Unassembled WGS sequence"/>
</dbReference>
<gene>
    <name evidence="2" type="ORF">GEV33_014775</name>
</gene>